<dbReference type="RefSeq" id="WP_020889702.1">
    <property type="nucleotide sequence ID" value="NZ_BJYV01000006.1"/>
</dbReference>
<feature type="domain" description="DinB-like" evidence="1">
    <location>
        <begin position="26"/>
        <end position="157"/>
    </location>
</feature>
<accession>A0A512CA45</accession>
<gene>
    <name evidence="2" type="ORF">CQA01_16150</name>
</gene>
<comment type="caution">
    <text evidence="2">The sequence shown here is derived from an EMBL/GenBank/DDBJ whole genome shotgun (WGS) entry which is preliminary data.</text>
</comment>
<dbReference type="InterPro" id="IPR034660">
    <property type="entry name" value="DinB/YfiT-like"/>
</dbReference>
<reference evidence="2 3" key="1">
    <citation type="submission" date="2019-07" db="EMBL/GenBank/DDBJ databases">
        <title>Whole genome shotgun sequence of Cyclobacterium qasimii NBRC 106168.</title>
        <authorList>
            <person name="Hosoyama A."/>
            <person name="Uohara A."/>
            <person name="Ohji S."/>
            <person name="Ichikawa N."/>
        </authorList>
    </citation>
    <scope>NUCLEOTIDE SEQUENCE [LARGE SCALE GENOMIC DNA]</scope>
    <source>
        <strain evidence="2 3">NBRC 106168</strain>
    </source>
</reference>
<dbReference type="Pfam" id="PF12867">
    <property type="entry name" value="DinB_2"/>
    <property type="match status" value="1"/>
</dbReference>
<dbReference type="InterPro" id="IPR024775">
    <property type="entry name" value="DinB-like"/>
</dbReference>
<evidence type="ECO:0000313" key="3">
    <source>
        <dbReference type="Proteomes" id="UP000321301"/>
    </source>
</evidence>
<evidence type="ECO:0000313" key="2">
    <source>
        <dbReference type="EMBL" id="GEO21081.1"/>
    </source>
</evidence>
<dbReference type="Proteomes" id="UP000321301">
    <property type="component" value="Unassembled WGS sequence"/>
</dbReference>
<dbReference type="SUPFAM" id="SSF109854">
    <property type="entry name" value="DinB/YfiT-like putative metalloenzymes"/>
    <property type="match status" value="1"/>
</dbReference>
<organism evidence="2 3">
    <name type="scientific">Cyclobacterium qasimii</name>
    <dbReference type="NCBI Taxonomy" id="1350429"/>
    <lineage>
        <taxon>Bacteria</taxon>
        <taxon>Pseudomonadati</taxon>
        <taxon>Bacteroidota</taxon>
        <taxon>Cytophagia</taxon>
        <taxon>Cytophagales</taxon>
        <taxon>Cyclobacteriaceae</taxon>
        <taxon>Cyclobacterium</taxon>
    </lineage>
</organism>
<dbReference type="Gene3D" id="1.20.120.450">
    <property type="entry name" value="dinb family like domain"/>
    <property type="match status" value="1"/>
</dbReference>
<protein>
    <recommendedName>
        <fullName evidence="1">DinB-like domain-containing protein</fullName>
    </recommendedName>
</protein>
<sequence length="172" mass="20003">MIQTEAWLNGPLPEIPFLLQPAAHALVQAEMELKECMEDFPDKLLWKTVGGRASVGFHLQHLWGVMDRLTTYAKELPLSESQFRYLKKEKIPDFTLTSKELVNRFSEKLAETLEIFSHTTEEELRAFRTVGRKKFPTTVMGLYFHIAEHSQRHFGQLLVTVSVLKERDLMDR</sequence>
<evidence type="ECO:0000259" key="1">
    <source>
        <dbReference type="Pfam" id="PF12867"/>
    </source>
</evidence>
<dbReference type="AlphaFoldDB" id="A0A512CA45"/>
<dbReference type="EMBL" id="BJYV01000006">
    <property type="protein sequence ID" value="GEO21081.1"/>
    <property type="molecule type" value="Genomic_DNA"/>
</dbReference>
<keyword evidence="3" id="KW-1185">Reference proteome</keyword>
<name>A0A512CA45_9BACT</name>
<proteinExistence type="predicted"/>